<dbReference type="InParanoid" id="A0A2K1R9T1"/>
<gene>
    <name evidence="2" type="ORF">POPTR_T019600</name>
</gene>
<reference evidence="2" key="2">
    <citation type="submission" date="2017-07" db="EMBL/GenBank/DDBJ databases">
        <title>WGS assembly of Populus trichocarpa.</title>
        <authorList>
            <person name="Tuskan G."/>
            <person name="Difazio S."/>
            <person name="Jansson S."/>
            <person name="Bohlmann J."/>
            <person name="Grigoriev I."/>
            <person name="Hellsten U."/>
            <person name="Putnam N."/>
            <person name="Ralph S."/>
            <person name="Rombauts S."/>
            <person name="Salamov A."/>
            <person name="Schein J."/>
            <person name="Sterck L."/>
            <person name="Aerts A."/>
            <person name="Bhalerao R."/>
            <person name="Bhalerao R."/>
            <person name="Blaudez D."/>
            <person name="Boerjan W."/>
            <person name="Brun A."/>
            <person name="Brunner A."/>
            <person name="Busov V."/>
            <person name="Campbell M."/>
            <person name="Carlson J."/>
            <person name="Chalot M."/>
            <person name="Chapman J."/>
            <person name="Chen G."/>
            <person name="Cooper D."/>
            <person name="Coutinho P."/>
            <person name="Couturier J."/>
            <person name="Covert S."/>
            <person name="Cronk Q."/>
            <person name="Cunningham R."/>
            <person name="Davis J."/>
            <person name="Degroeve S."/>
            <person name="Dejardin A."/>
            <person name="Depamphilis C."/>
            <person name="Detter J."/>
            <person name="Dirks B."/>
            <person name="Dubchak I."/>
            <person name="Duplessis S."/>
            <person name="Ehlting J."/>
            <person name="Ellis B."/>
            <person name="Gendler K."/>
            <person name="Goodstein D."/>
            <person name="Gribskov M."/>
            <person name="Grimwood J."/>
            <person name="Groover A."/>
            <person name="Gunter L."/>
            <person name="Hamberger B."/>
            <person name="Heinze B."/>
            <person name="Helariutta Y."/>
            <person name="Henrissat B."/>
            <person name="Holligan D."/>
            <person name="Holt R."/>
            <person name="Huang W."/>
            <person name="Islam-Faridi N."/>
            <person name="Jones S."/>
            <person name="Jones-Rhoades M."/>
            <person name="Jorgensen R."/>
            <person name="Joshi C."/>
            <person name="Kangasjarvi J."/>
            <person name="Karlsson J."/>
            <person name="Kelleher C."/>
            <person name="Kirkpatrick R."/>
            <person name="Kirst M."/>
            <person name="Kohler A."/>
            <person name="Kalluri U."/>
            <person name="Larimer F."/>
            <person name="Leebens-Mack J."/>
            <person name="Leple J."/>
            <person name="Locascio P."/>
            <person name="Lou Y."/>
            <person name="Lucas S."/>
            <person name="Martin F."/>
            <person name="Montanini B."/>
            <person name="Napoli C."/>
            <person name="Nelson D."/>
            <person name="Nelson C."/>
            <person name="Nieminen K."/>
            <person name="Nilsson O."/>
            <person name="Pereda V."/>
            <person name="Peter G."/>
            <person name="Philippe R."/>
            <person name="Pilate G."/>
            <person name="Poliakov A."/>
            <person name="Razumovskaya J."/>
            <person name="Richardson P."/>
            <person name="Rinaldi C."/>
            <person name="Ritland K."/>
            <person name="Rouze P."/>
            <person name="Ryaboy D."/>
            <person name="Schmutz J."/>
            <person name="Schrader J."/>
            <person name="Segerman B."/>
            <person name="Shin H."/>
            <person name="Siddiqui A."/>
            <person name="Sterky F."/>
            <person name="Terry A."/>
            <person name="Tsai C."/>
            <person name="Uberbacher E."/>
            <person name="Unneberg P."/>
            <person name="Vahala J."/>
            <person name="Wall K."/>
            <person name="Wessler S."/>
            <person name="Yang G."/>
            <person name="Yin T."/>
            <person name="Douglas C."/>
            <person name="Marra M."/>
            <person name="Sandberg G."/>
            <person name="Van De Peer Y."/>
            <person name="Rokhsar D."/>
        </authorList>
    </citation>
    <scope>NUCLEOTIDE SEQUENCE</scope>
    <source>
        <strain evidence="2">Nisqually-1</strain>
    </source>
</reference>
<dbReference type="EMBL" id="KZ623345">
    <property type="protein sequence ID" value="PNS24023.1"/>
    <property type="molecule type" value="Genomic_DNA"/>
</dbReference>
<feature type="region of interest" description="Disordered" evidence="1">
    <location>
        <begin position="30"/>
        <end position="52"/>
    </location>
</feature>
<name>A0A2K1R9T1_POPTR</name>
<reference evidence="2" key="1">
    <citation type="journal article" date="2006" name="Science">
        <title>The genome of black cottonwood, Populus trichocarpa (Torr. &amp; Gray).</title>
        <authorList>
            <person name="Tuskan G.A."/>
            <person name="Difazio S."/>
            <person name="Jansson S."/>
            <person name="Bohlmann J."/>
            <person name="Grigoriev I."/>
            <person name="Hellsten U."/>
            <person name="Putnam N."/>
            <person name="Ralph S."/>
            <person name="Rombauts S."/>
            <person name="Salamov A."/>
            <person name="Schein J."/>
            <person name="Sterck L."/>
            <person name="Aerts A."/>
            <person name="Bhalerao R.R."/>
            <person name="Bhalerao R.P."/>
            <person name="Blaudez D."/>
            <person name="Boerjan W."/>
            <person name="Brun A."/>
            <person name="Brunner A."/>
            <person name="Busov V."/>
            <person name="Campbell M."/>
            <person name="Carlson J."/>
            <person name="Chalot M."/>
            <person name="Chapman J."/>
            <person name="Chen G.L."/>
            <person name="Cooper D."/>
            <person name="Coutinho P.M."/>
            <person name="Couturier J."/>
            <person name="Covert S."/>
            <person name="Cronk Q."/>
            <person name="Cunningham R."/>
            <person name="Davis J."/>
            <person name="Degroeve S."/>
            <person name="Dejardin A."/>
            <person name="Depamphilis C."/>
            <person name="Detter J."/>
            <person name="Dirks B."/>
            <person name="Dubchak I."/>
            <person name="Duplessis S."/>
            <person name="Ehlting J."/>
            <person name="Ellis B."/>
            <person name="Gendler K."/>
            <person name="Goodstein D."/>
            <person name="Gribskov M."/>
            <person name="Grimwood J."/>
            <person name="Groover A."/>
            <person name="Gunter L."/>
            <person name="Hamberger B."/>
            <person name="Heinze B."/>
            <person name="Helariutta Y."/>
            <person name="Henrissat B."/>
            <person name="Holligan D."/>
            <person name="Holt R."/>
            <person name="Huang W."/>
            <person name="Islam-Faridi N."/>
            <person name="Jones S."/>
            <person name="Jones-Rhoades M."/>
            <person name="Jorgensen R."/>
            <person name="Joshi C."/>
            <person name="Kangasjarvi J."/>
            <person name="Karlsson J."/>
            <person name="Kelleher C."/>
            <person name="Kirkpatrick R."/>
            <person name="Kirst M."/>
            <person name="Kohler A."/>
            <person name="Kalluri U."/>
            <person name="Larimer F."/>
            <person name="Leebens-Mack J."/>
            <person name="Leple J.C."/>
            <person name="Locascio P."/>
            <person name="Lou Y."/>
            <person name="Lucas S."/>
            <person name="Martin F."/>
            <person name="Montanini B."/>
            <person name="Napoli C."/>
            <person name="Nelson D.R."/>
            <person name="Nelson C."/>
            <person name="Nieminen K."/>
            <person name="Nilsson O."/>
            <person name="Pereda V."/>
            <person name="Peter G."/>
            <person name="Philippe R."/>
            <person name="Pilate G."/>
            <person name="Poliakov A."/>
            <person name="Razumovskaya J."/>
            <person name="Richardson P."/>
            <person name="Rinaldi C."/>
            <person name="Ritland K."/>
            <person name="Rouze P."/>
            <person name="Ryaboy D."/>
            <person name="Schmutz J."/>
            <person name="Schrader J."/>
            <person name="Segerman B."/>
            <person name="Shin H."/>
            <person name="Siddiqui A."/>
            <person name="Sterky F."/>
            <person name="Terry A."/>
            <person name="Tsai C.J."/>
            <person name="Uberbacher E."/>
            <person name="Unneberg P."/>
            <person name="Vahala J."/>
            <person name="Wall K."/>
            <person name="Wessler S."/>
            <person name="Yang G."/>
            <person name="Yin T."/>
            <person name="Douglas C."/>
            <person name="Marra M."/>
            <person name="Sandberg G."/>
            <person name="Van de Peer Y."/>
            <person name="Rokhsar D."/>
        </authorList>
    </citation>
    <scope>NUCLEOTIDE SEQUENCE [LARGE SCALE GENOMIC DNA]</scope>
    <source>
        <strain evidence="2">Nisqually-1</strain>
    </source>
</reference>
<evidence type="ECO:0000313" key="2">
    <source>
        <dbReference type="EMBL" id="PNS24023.1"/>
    </source>
</evidence>
<organism evidence="2">
    <name type="scientific">Populus trichocarpa</name>
    <name type="common">Western balsam poplar</name>
    <name type="synonym">Populus balsamifera subsp. trichocarpa</name>
    <dbReference type="NCBI Taxonomy" id="3694"/>
    <lineage>
        <taxon>Eukaryota</taxon>
        <taxon>Viridiplantae</taxon>
        <taxon>Streptophyta</taxon>
        <taxon>Embryophyta</taxon>
        <taxon>Tracheophyta</taxon>
        <taxon>Spermatophyta</taxon>
        <taxon>Magnoliopsida</taxon>
        <taxon>eudicotyledons</taxon>
        <taxon>Gunneridae</taxon>
        <taxon>Pentapetalae</taxon>
        <taxon>rosids</taxon>
        <taxon>fabids</taxon>
        <taxon>Malpighiales</taxon>
        <taxon>Salicaceae</taxon>
        <taxon>Saliceae</taxon>
        <taxon>Populus</taxon>
    </lineage>
</organism>
<proteinExistence type="predicted"/>
<protein>
    <submittedName>
        <fullName evidence="2">Uncharacterized protein</fullName>
    </submittedName>
</protein>
<accession>A0A2K1R9T1</accession>
<sequence length="102" mass="11097">MSSQKNLNFKDHHNSASLLNCRFHRHRTDPTAPTLLNHPPAHQDQTGAELFPPHSPLLLAITDRTRSPLHSASSTVVLTGDPVAEHSSVPHSSFFSTASSSL</sequence>
<dbReference type="AlphaFoldDB" id="A0A2K1R9T1"/>
<evidence type="ECO:0000256" key="1">
    <source>
        <dbReference type="SAM" id="MobiDB-lite"/>
    </source>
</evidence>